<dbReference type="AlphaFoldDB" id="A0A6I8TQJ5"/>
<dbReference type="EnsemblMetazoa" id="AAEL023275-RA">
    <property type="protein sequence ID" value="AAEL023275-PA"/>
    <property type="gene ID" value="AAEL023275"/>
</dbReference>
<organism evidence="1 2">
    <name type="scientific">Aedes aegypti</name>
    <name type="common">Yellowfever mosquito</name>
    <name type="synonym">Culex aegypti</name>
    <dbReference type="NCBI Taxonomy" id="7159"/>
    <lineage>
        <taxon>Eukaryota</taxon>
        <taxon>Metazoa</taxon>
        <taxon>Ecdysozoa</taxon>
        <taxon>Arthropoda</taxon>
        <taxon>Hexapoda</taxon>
        <taxon>Insecta</taxon>
        <taxon>Pterygota</taxon>
        <taxon>Neoptera</taxon>
        <taxon>Endopterygota</taxon>
        <taxon>Diptera</taxon>
        <taxon>Nematocera</taxon>
        <taxon>Culicoidea</taxon>
        <taxon>Culicidae</taxon>
        <taxon>Culicinae</taxon>
        <taxon>Aedini</taxon>
        <taxon>Aedes</taxon>
        <taxon>Stegomyia</taxon>
    </lineage>
</organism>
<reference evidence="1" key="2">
    <citation type="submission" date="2020-05" db="UniProtKB">
        <authorList>
            <consortium name="EnsemblMetazoa"/>
        </authorList>
    </citation>
    <scope>IDENTIFICATION</scope>
    <source>
        <strain evidence="1">LVP_AGWG</strain>
    </source>
</reference>
<protein>
    <submittedName>
        <fullName evidence="1">Uncharacterized protein</fullName>
    </submittedName>
</protein>
<keyword evidence="2" id="KW-1185">Reference proteome</keyword>
<accession>A0A6I8TQJ5</accession>
<evidence type="ECO:0000313" key="2">
    <source>
        <dbReference type="Proteomes" id="UP000008820"/>
    </source>
</evidence>
<dbReference type="InParanoid" id="A0A6I8TQJ5"/>
<gene>
    <name evidence="1" type="primary">110676380</name>
</gene>
<dbReference type="Proteomes" id="UP000008820">
    <property type="component" value="Chromosome 2"/>
</dbReference>
<name>A0A6I8TQJ5_AEDAE</name>
<sequence length="301" mass="34216">MASGPSPGAGSLYDPPDKNSQQMNWAKSVNDVPQTVDGSFAGRRVPEWMDPLNGELSILVMAPAQEQGTLPDNPWLVRKSIESSVGNIEDARPENRGARYILKVRQVKQVQKLLNLRELTDGTKVKIDFHQTLNIRKCTVSCPYGLSMTDNELLEELQSQRVVEVKRFLRRDPKNKDNLLPTPTCLISVQGTTLPEFFYFGYVRVKTRAYYPNPLQCGKCYRFGHTKRNCQEGSICPECSLEHEYNHPCLAEAHCVNCKGPHSARARECPVKMAESKIVRIKVDEDVSYPEARKRYDMRQK</sequence>
<evidence type="ECO:0000313" key="1">
    <source>
        <dbReference type="EnsemblMetazoa" id="AAEL023275-PA"/>
    </source>
</evidence>
<proteinExistence type="predicted"/>
<dbReference type="OrthoDB" id="7765078at2759"/>
<reference evidence="1 2" key="1">
    <citation type="submission" date="2017-06" db="EMBL/GenBank/DDBJ databases">
        <title>Aedes aegypti genome working group (AGWG) sequencing and assembly.</title>
        <authorList>
            <consortium name="Aedes aegypti Genome Working Group (AGWG)"/>
            <person name="Matthews B.J."/>
        </authorList>
    </citation>
    <scope>NUCLEOTIDE SEQUENCE [LARGE SCALE GENOMIC DNA]</scope>
    <source>
        <strain evidence="1 2">LVP_AGWG</strain>
    </source>
</reference>